<evidence type="ECO:0000256" key="4">
    <source>
        <dbReference type="ARBA" id="ARBA00022475"/>
    </source>
</evidence>
<reference evidence="9 10" key="1">
    <citation type="journal article" date="2025" name="Anaerobe">
        <title>Description of Anaerococcus kampingiae sp. nov., Anaerococcus groningensis sp. nov., Anaerococcus martiniensis sp. nov., and Anaerococcus cruorum sp. nov., isolated from human clinical specimens.</title>
        <authorList>
            <person name="Boiten K.E."/>
            <person name="Meijer J."/>
            <person name="van Wezel E.M."/>
            <person name="Veloo A.C.M."/>
        </authorList>
    </citation>
    <scope>NUCLEOTIDE SEQUENCE [LARGE SCALE GENOMIC DNA]</scope>
    <source>
        <strain evidence="9 10">ENR0874</strain>
    </source>
</reference>
<feature type="transmembrane region" description="Helical" evidence="8">
    <location>
        <begin position="299"/>
        <end position="317"/>
    </location>
</feature>
<evidence type="ECO:0000313" key="10">
    <source>
        <dbReference type="Proteomes" id="UP001637994"/>
    </source>
</evidence>
<organism evidence="9 10">
    <name type="scientific">Anaerococcus kampingae</name>
    <dbReference type="NCBI Taxonomy" id="3115614"/>
    <lineage>
        <taxon>Bacteria</taxon>
        <taxon>Bacillati</taxon>
        <taxon>Bacillota</taxon>
        <taxon>Tissierellia</taxon>
        <taxon>Tissierellales</taxon>
        <taxon>Peptoniphilaceae</taxon>
        <taxon>Anaerococcus</taxon>
    </lineage>
</organism>
<keyword evidence="7 8" id="KW-0472">Membrane</keyword>
<dbReference type="Pfam" id="PF01032">
    <property type="entry name" value="FecCD"/>
    <property type="match status" value="1"/>
</dbReference>
<feature type="transmembrane region" description="Helical" evidence="8">
    <location>
        <begin position="226"/>
        <end position="259"/>
    </location>
</feature>
<dbReference type="RefSeq" id="WP_410035666.1">
    <property type="nucleotide sequence ID" value="NZ_JBGMEF010000019.1"/>
</dbReference>
<evidence type="ECO:0000256" key="7">
    <source>
        <dbReference type="ARBA" id="ARBA00023136"/>
    </source>
</evidence>
<dbReference type="Proteomes" id="UP001637994">
    <property type="component" value="Unassembled WGS sequence"/>
</dbReference>
<comment type="subcellular location">
    <subcellularLocation>
        <location evidence="1">Cell membrane</location>
        <topology evidence="1">Multi-pass membrane protein</topology>
    </subcellularLocation>
</comment>
<dbReference type="SUPFAM" id="SSF81345">
    <property type="entry name" value="ABC transporter involved in vitamin B12 uptake, BtuC"/>
    <property type="match status" value="1"/>
</dbReference>
<comment type="caution">
    <text evidence="9">The sequence shown here is derived from an EMBL/GenBank/DDBJ whole genome shotgun (WGS) entry which is preliminary data.</text>
</comment>
<evidence type="ECO:0000256" key="3">
    <source>
        <dbReference type="ARBA" id="ARBA00022448"/>
    </source>
</evidence>
<evidence type="ECO:0000256" key="6">
    <source>
        <dbReference type="ARBA" id="ARBA00022989"/>
    </source>
</evidence>
<evidence type="ECO:0000313" key="9">
    <source>
        <dbReference type="EMBL" id="MFO3667345.1"/>
    </source>
</evidence>
<feature type="transmembrane region" description="Helical" evidence="8">
    <location>
        <begin position="16"/>
        <end position="36"/>
    </location>
</feature>
<dbReference type="Gene3D" id="1.10.3470.10">
    <property type="entry name" value="ABC transporter involved in vitamin B12 uptake, BtuC"/>
    <property type="match status" value="1"/>
</dbReference>
<evidence type="ECO:0000256" key="1">
    <source>
        <dbReference type="ARBA" id="ARBA00004651"/>
    </source>
</evidence>
<name>A0ABW9MDU6_9FIRM</name>
<dbReference type="CDD" id="cd06550">
    <property type="entry name" value="TM_ABC_iron-siderophores_like"/>
    <property type="match status" value="1"/>
</dbReference>
<feature type="transmembrane region" description="Helical" evidence="8">
    <location>
        <begin position="185"/>
        <end position="203"/>
    </location>
</feature>
<evidence type="ECO:0000256" key="5">
    <source>
        <dbReference type="ARBA" id="ARBA00022692"/>
    </source>
</evidence>
<keyword evidence="4" id="KW-1003">Cell membrane</keyword>
<feature type="transmembrane region" description="Helical" evidence="8">
    <location>
        <begin position="57"/>
        <end position="77"/>
    </location>
</feature>
<protein>
    <submittedName>
        <fullName evidence="9">ABC transporter permease</fullName>
    </submittedName>
</protein>
<dbReference type="PANTHER" id="PTHR30472">
    <property type="entry name" value="FERRIC ENTEROBACTIN TRANSPORT SYSTEM PERMEASE PROTEIN"/>
    <property type="match status" value="1"/>
</dbReference>
<feature type="transmembrane region" description="Helical" evidence="8">
    <location>
        <begin position="89"/>
        <end position="110"/>
    </location>
</feature>
<dbReference type="PANTHER" id="PTHR30472:SF27">
    <property type="entry name" value="PETROBACTIN IMPORT SYSTEM PERMEASE PROTEIN YCLN"/>
    <property type="match status" value="1"/>
</dbReference>
<dbReference type="InterPro" id="IPR000522">
    <property type="entry name" value="ABC_transptr_permease_BtuC"/>
</dbReference>
<keyword evidence="10" id="KW-1185">Reference proteome</keyword>
<keyword evidence="6 8" id="KW-1133">Transmembrane helix</keyword>
<dbReference type="EMBL" id="JBGMEF010000019">
    <property type="protein sequence ID" value="MFO3667345.1"/>
    <property type="molecule type" value="Genomic_DNA"/>
</dbReference>
<feature type="transmembrane region" description="Helical" evidence="8">
    <location>
        <begin position="140"/>
        <end position="164"/>
    </location>
</feature>
<accession>A0ABW9MDU6</accession>
<comment type="similarity">
    <text evidence="2">Belongs to the binding-protein-dependent transport system permease family. FecCD subfamily.</text>
</comment>
<gene>
    <name evidence="9" type="ORF">ACCQ42_06120</name>
</gene>
<proteinExistence type="inferred from homology"/>
<dbReference type="InterPro" id="IPR037294">
    <property type="entry name" value="ABC_BtuC-like"/>
</dbReference>
<sequence length="323" mass="35453">MKSQNPSHKKLIDKNLIFLLLLVFGLAILSIFTGAYNIRENPEGWKMIFITRIPRTLSLMLTGLAMSMAGVVMQLISQNKLVEPTTTGTIEWAGLGLILAYILVPSASLFIRTSFSIVFAFIGSMVFFLLLRNIKFKSSLFVPIIGIMMGAVVSAISTFVALEFDMMQSLEVWFAGSFAPMQKGRYEYLYLIIIISVIIYIYADKLTLAGLGEAVSTNLGLNYKRIILVGNVLISLATGLVASVVGNVPFLGIIIPNLVSIYRGDNLRENLPYIALISMLVIIIADLISRTIIAPFEVPVSLILGSLGSISFLILLFRKKVGS</sequence>
<feature type="transmembrane region" description="Helical" evidence="8">
    <location>
        <begin position="271"/>
        <end position="293"/>
    </location>
</feature>
<evidence type="ECO:0000256" key="8">
    <source>
        <dbReference type="SAM" id="Phobius"/>
    </source>
</evidence>
<evidence type="ECO:0000256" key="2">
    <source>
        <dbReference type="ARBA" id="ARBA00007935"/>
    </source>
</evidence>
<keyword evidence="3" id="KW-0813">Transport</keyword>
<keyword evidence="5 8" id="KW-0812">Transmembrane</keyword>
<feature type="transmembrane region" description="Helical" evidence="8">
    <location>
        <begin position="117"/>
        <end position="134"/>
    </location>
</feature>